<dbReference type="AlphaFoldDB" id="A0A3M6UXC4"/>
<keyword evidence="2" id="KW-1185">Reference proteome</keyword>
<gene>
    <name evidence="1" type="ORF">pdam_00025040</name>
</gene>
<name>A0A3M6UXC4_POCDA</name>
<comment type="caution">
    <text evidence="1">The sequence shown here is derived from an EMBL/GenBank/DDBJ whole genome shotgun (WGS) entry which is preliminary data.</text>
</comment>
<dbReference type="EMBL" id="RCHS01000559">
    <property type="protein sequence ID" value="RMX57968.1"/>
    <property type="molecule type" value="Genomic_DNA"/>
</dbReference>
<accession>A0A3M6UXC4</accession>
<reference evidence="1 2" key="1">
    <citation type="journal article" date="2018" name="Sci. Rep.">
        <title>Comparative analysis of the Pocillopora damicornis genome highlights role of immune system in coral evolution.</title>
        <authorList>
            <person name="Cunning R."/>
            <person name="Bay R.A."/>
            <person name="Gillette P."/>
            <person name="Baker A.C."/>
            <person name="Traylor-Knowles N."/>
        </authorList>
    </citation>
    <scope>NUCLEOTIDE SEQUENCE [LARGE SCALE GENOMIC DNA]</scope>
    <source>
        <strain evidence="1">RSMAS</strain>
        <tissue evidence="1">Whole animal</tissue>
    </source>
</reference>
<evidence type="ECO:0000313" key="1">
    <source>
        <dbReference type="EMBL" id="RMX57968.1"/>
    </source>
</evidence>
<organism evidence="1 2">
    <name type="scientific">Pocillopora damicornis</name>
    <name type="common">Cauliflower coral</name>
    <name type="synonym">Millepora damicornis</name>
    <dbReference type="NCBI Taxonomy" id="46731"/>
    <lineage>
        <taxon>Eukaryota</taxon>
        <taxon>Metazoa</taxon>
        <taxon>Cnidaria</taxon>
        <taxon>Anthozoa</taxon>
        <taxon>Hexacorallia</taxon>
        <taxon>Scleractinia</taxon>
        <taxon>Astrocoeniina</taxon>
        <taxon>Pocilloporidae</taxon>
        <taxon>Pocillopora</taxon>
    </lineage>
</organism>
<evidence type="ECO:0000313" key="2">
    <source>
        <dbReference type="Proteomes" id="UP000275408"/>
    </source>
</evidence>
<protein>
    <submittedName>
        <fullName evidence="1">Uncharacterized protein</fullName>
    </submittedName>
</protein>
<proteinExistence type="predicted"/>
<sequence length="97" mass="10849">MSQSLELHSPADSQVSLLVSKFAWLTAMGQIARCTNKCQVGSEIIVVHAMMKETAMFSRFSVAQLVLRFHINTPKPLFKAESEVCTEELEAAMSFWP</sequence>
<dbReference type="Proteomes" id="UP000275408">
    <property type="component" value="Unassembled WGS sequence"/>
</dbReference>